<protein>
    <submittedName>
        <fullName evidence="2">Uncharacterized protein</fullName>
    </submittedName>
</protein>
<dbReference type="EMBL" id="LR586016">
    <property type="protein sequence ID" value="VIP05692.1"/>
    <property type="molecule type" value="Genomic_DNA"/>
</dbReference>
<evidence type="ECO:0000313" key="2">
    <source>
        <dbReference type="EMBL" id="VIP05692.1"/>
    </source>
</evidence>
<feature type="region of interest" description="Disordered" evidence="1">
    <location>
        <begin position="200"/>
        <end position="219"/>
    </location>
</feature>
<feature type="compositionally biased region" description="Polar residues" evidence="1">
    <location>
        <begin position="132"/>
        <end position="148"/>
    </location>
</feature>
<name>A0A6C2YY28_9BACT</name>
<reference evidence="2" key="1">
    <citation type="submission" date="2019-04" db="EMBL/GenBank/DDBJ databases">
        <authorList>
            <consortium name="Science for Life Laboratories"/>
        </authorList>
    </citation>
    <scope>NUCLEOTIDE SEQUENCE</scope>
    <source>
        <strain evidence="2">MBLW1</strain>
    </source>
</reference>
<feature type="compositionally biased region" description="Low complexity" evidence="1">
    <location>
        <begin position="109"/>
        <end position="122"/>
    </location>
</feature>
<gene>
    <name evidence="2" type="ORF">GMBLW1_35010</name>
</gene>
<dbReference type="KEGG" id="tim:GMBLW1_35010"/>
<sequence>MAHTTGLATSQNRTNARCMAWILAASLGCGGCGLTEGPRGGDPLLGNIPRPIAPTPMVGSEGGTIGNGGNDEIAALGRPTFISTGTTGSGPFSPIGTDGNPSQPPPAAAAPGDSAPPDSGGQNSPPPATATRMPSLNFPRNQSASTTPAAMAAGGYPQANSSGLRIPASARKPMGATLPPYPANGSRDEVADASAPPWMELAKSSGSAGAATPPPEARQPLMTVGGLSDVPVSGQTTPPATAPKFQSVDEAQAHLKKQGALYQKLEQAGNGDWQFSCVLPNEQNILVNRRYEARDPDKLHAVQLVVDQIYRDRGK</sequence>
<proteinExistence type="predicted"/>
<feature type="region of interest" description="Disordered" evidence="1">
    <location>
        <begin position="80"/>
        <end position="192"/>
    </location>
</feature>
<organism evidence="2">
    <name type="scientific">Tuwongella immobilis</name>
    <dbReference type="NCBI Taxonomy" id="692036"/>
    <lineage>
        <taxon>Bacteria</taxon>
        <taxon>Pseudomonadati</taxon>
        <taxon>Planctomycetota</taxon>
        <taxon>Planctomycetia</taxon>
        <taxon>Gemmatales</taxon>
        <taxon>Gemmataceae</taxon>
        <taxon>Tuwongella</taxon>
    </lineage>
</organism>
<feature type="compositionally biased region" description="Polar residues" evidence="1">
    <location>
        <begin position="81"/>
        <end position="90"/>
    </location>
</feature>
<accession>A0A6C2YY28</accession>
<dbReference type="RefSeq" id="WP_162660859.1">
    <property type="nucleotide sequence ID" value="NZ_LR593887.1"/>
</dbReference>
<dbReference type="InParanoid" id="A0A6C2YY28"/>
<evidence type="ECO:0000313" key="3">
    <source>
        <dbReference type="Proteomes" id="UP000464378"/>
    </source>
</evidence>
<evidence type="ECO:0000256" key="1">
    <source>
        <dbReference type="SAM" id="MobiDB-lite"/>
    </source>
</evidence>
<dbReference type="EMBL" id="LR593887">
    <property type="protein sequence ID" value="VTS08740.1"/>
    <property type="molecule type" value="Genomic_DNA"/>
</dbReference>
<dbReference type="AlphaFoldDB" id="A0A6C2YY28"/>
<dbReference type="Proteomes" id="UP000464378">
    <property type="component" value="Chromosome"/>
</dbReference>
<keyword evidence="3" id="KW-1185">Reference proteome</keyword>